<evidence type="ECO:0000256" key="1">
    <source>
        <dbReference type="SAM" id="MobiDB-lite"/>
    </source>
</evidence>
<evidence type="ECO:0000313" key="4">
    <source>
        <dbReference type="Proteomes" id="UP000008311"/>
    </source>
</evidence>
<feature type="chain" id="PRO_5002890274" evidence="2">
    <location>
        <begin position="22"/>
        <end position="310"/>
    </location>
</feature>
<reference evidence="4" key="1">
    <citation type="journal article" date="2010" name="Nat. Biotechnol.">
        <title>Draft genome sequence of the oilseed species Ricinus communis.</title>
        <authorList>
            <person name="Chan A.P."/>
            <person name="Crabtree J."/>
            <person name="Zhao Q."/>
            <person name="Lorenzi H."/>
            <person name="Orvis J."/>
            <person name="Puiu D."/>
            <person name="Melake-Berhan A."/>
            <person name="Jones K.M."/>
            <person name="Redman J."/>
            <person name="Chen G."/>
            <person name="Cahoon E.B."/>
            <person name="Gedil M."/>
            <person name="Stanke M."/>
            <person name="Haas B.J."/>
            <person name="Wortman J.R."/>
            <person name="Fraser-Liggett C.M."/>
            <person name="Ravel J."/>
            <person name="Rabinowicz P.D."/>
        </authorList>
    </citation>
    <scope>NUCLEOTIDE SEQUENCE [LARGE SCALE GENOMIC DNA]</scope>
    <source>
        <strain evidence="4">cv. Hale</strain>
    </source>
</reference>
<proteinExistence type="predicted"/>
<dbReference type="AlphaFoldDB" id="B9TIJ7"/>
<name>B9TIJ7_RICCO</name>
<evidence type="ECO:0000313" key="3">
    <source>
        <dbReference type="EMBL" id="EEF24317.1"/>
    </source>
</evidence>
<accession>B9TIJ7</accession>
<feature type="region of interest" description="Disordered" evidence="1">
    <location>
        <begin position="262"/>
        <end position="285"/>
    </location>
</feature>
<protein>
    <submittedName>
        <fullName evidence="3">Uncharacterized protein</fullName>
    </submittedName>
</protein>
<dbReference type="Proteomes" id="UP000008311">
    <property type="component" value="Unassembled WGS sequence"/>
</dbReference>
<dbReference type="EMBL" id="EQ982639">
    <property type="protein sequence ID" value="EEF24317.1"/>
    <property type="molecule type" value="Genomic_DNA"/>
</dbReference>
<sequence length="310" mass="35180">MVNRACHQLAAQFVRLVLKLMLLLDQLELFRRFGRGALLGLHQLAFLHFDLHRMVGHGRRDNMIDEALVICLLGRLEMTFYVLCKLVHFFKGYWLRAGLRLQILEFEEGELGDILRVLIVMDGSGGALHCRIRHKGPKLLDCGRWQRTHSPRCCGQCCADQLFANGINNFGGERQRIINEGSLIRVQYPLLVKEVIDLGFQLLTPLLELCLEHRDRLWGGIRAFFVGQFFEAIDDGIKCLQGFLISTAIVSIRLGPHASRVGGQIDTPPRQEGRIMGKPSRSSGAMHHRRERGAIWSVFSIPVSPLLAIW</sequence>
<organism evidence="3 4">
    <name type="scientific">Ricinus communis</name>
    <name type="common">Castor bean</name>
    <dbReference type="NCBI Taxonomy" id="3988"/>
    <lineage>
        <taxon>Eukaryota</taxon>
        <taxon>Viridiplantae</taxon>
        <taxon>Streptophyta</taxon>
        <taxon>Embryophyta</taxon>
        <taxon>Tracheophyta</taxon>
        <taxon>Spermatophyta</taxon>
        <taxon>Magnoliopsida</taxon>
        <taxon>eudicotyledons</taxon>
        <taxon>Gunneridae</taxon>
        <taxon>Pentapetalae</taxon>
        <taxon>rosids</taxon>
        <taxon>fabids</taxon>
        <taxon>Malpighiales</taxon>
        <taxon>Euphorbiaceae</taxon>
        <taxon>Acalyphoideae</taxon>
        <taxon>Acalypheae</taxon>
        <taxon>Ricinus</taxon>
    </lineage>
</organism>
<keyword evidence="4" id="KW-1185">Reference proteome</keyword>
<dbReference type="InParanoid" id="B9TIJ7"/>
<keyword evidence="2" id="KW-0732">Signal</keyword>
<gene>
    <name evidence="3" type="ORF">RCOM_1951400</name>
</gene>
<evidence type="ECO:0000256" key="2">
    <source>
        <dbReference type="SAM" id="SignalP"/>
    </source>
</evidence>
<feature type="signal peptide" evidence="2">
    <location>
        <begin position="1"/>
        <end position="21"/>
    </location>
</feature>